<sequence length="123" mass="12541">MLVAFAASFSAARRASASRVASACRGVPRYSSDSAHRRIKASAGAALEAPTRTSREPYRTVVLASTPRESTPPSAVAGACAGPDEGRVRAVLGLVLGLPLPSSSARVTVACDFQSISLALSAI</sequence>
<dbReference type="Proteomes" id="UP000515158">
    <property type="component" value="Unplaced"/>
</dbReference>
<dbReference type="RefSeq" id="XP_034246041.1">
    <property type="nucleotide sequence ID" value="XM_034390150.1"/>
</dbReference>
<dbReference type="InParanoid" id="A0A6P8Z7H4"/>
<accession>A0A6P8Z7H4</accession>
<organism evidence="2">
    <name type="scientific">Thrips palmi</name>
    <name type="common">Melon thrips</name>
    <dbReference type="NCBI Taxonomy" id="161013"/>
    <lineage>
        <taxon>Eukaryota</taxon>
        <taxon>Metazoa</taxon>
        <taxon>Ecdysozoa</taxon>
        <taxon>Arthropoda</taxon>
        <taxon>Hexapoda</taxon>
        <taxon>Insecta</taxon>
        <taxon>Pterygota</taxon>
        <taxon>Neoptera</taxon>
        <taxon>Paraneoptera</taxon>
        <taxon>Thysanoptera</taxon>
        <taxon>Terebrantia</taxon>
        <taxon>Thripoidea</taxon>
        <taxon>Thripidae</taxon>
        <taxon>Thrips</taxon>
    </lineage>
</organism>
<dbReference type="GeneID" id="117648018"/>
<keyword evidence="1" id="KW-1185">Reference proteome</keyword>
<dbReference type="AlphaFoldDB" id="A0A6P8Z7H4"/>
<gene>
    <name evidence="2" type="primary">LOC117648018</name>
</gene>
<dbReference type="KEGG" id="tpal:117648018"/>
<protein>
    <submittedName>
        <fullName evidence="2">Uncharacterized protein LOC117648018</fullName>
    </submittedName>
</protein>
<name>A0A6P8Z7H4_THRPL</name>
<evidence type="ECO:0000313" key="2">
    <source>
        <dbReference type="RefSeq" id="XP_034246041.1"/>
    </source>
</evidence>
<proteinExistence type="predicted"/>
<evidence type="ECO:0000313" key="1">
    <source>
        <dbReference type="Proteomes" id="UP000515158"/>
    </source>
</evidence>
<reference evidence="2" key="1">
    <citation type="submission" date="2025-08" db="UniProtKB">
        <authorList>
            <consortium name="RefSeq"/>
        </authorList>
    </citation>
    <scope>IDENTIFICATION</scope>
    <source>
        <tissue evidence="2">Total insect</tissue>
    </source>
</reference>